<keyword evidence="9" id="KW-0325">Glycoprotein</keyword>
<sequence>MGRLDLSNTTLRIGINPFPPYIRLNHIGQVVGGVEGKMLETFQSYFNFSTIMINIQDDYGKENIDGTWSGMIGEINANRMDICFAGSAMIYRRFLNISYLYPHLVDKYSFVTLSPRKVPSNHFDMFIRPFEMNVWLSLFLVFISLFIADKIFQLYSPVKYGNSNNNEYYSENNIIWICFRLLFRQQISWPINWIQWLVAGKLIIIIWTSCAAILTTYYSSYLYSVISVPPNEAIDTIEKLSDACQSNQIEVLAMNNSFIMDSLNSSTDPLLLSIHECIKFVDHKESLLPYQMLWECSTMDCQHNSYRRRRGLKQYAYLNSISRLYFAQLKVGTELIYMPPSNGDAYFYDVFIALPISETLQPYSQSFNLVIEYLRASGLLYYWRAKEITWAKLEHRKQQVQIIRNIFDGDFSVLTVYHLENVFYVYLAGMIVASIILTNELFRNHRYFEKMKKINQSTLTIGINQYPPFIRIDNDGSTILGGIEVELLYTLRDYFNFSTKFINTHDHYGKILPNGSWTGMLGNITNDRMDLSISGMVVSEERIENNVSFLYPHWLEQYTFATLPPRVMKAHDINIFLRPFNMDVWLTLIISFILLFIINIFVHFLSIKNDQKQQHLPWLFGLRLLLNQPYRWPYMDHLAISLKFILITWSLAILILNNHYVSFLFSFISLSPTMPAIDSIEKLNNECNEKNIEIFGDEGSFIMNTLKRSNDLTIKHLCNCLTMIENEYGIVPPQMLFHRANNNNDGIFIEQRHRRQNKRQKQYAYINSKSRIFYALLVLGPGSIYIPAMNDDFRTTLFLMHLAIPTSPSFWPYSRPFERILGLIRSSGMLQHWIFKEITLANLLNRTVEKFRYMQTNEMDDLNIENLANIFYVFLTGNLLSMYSPFTAIDLNQTLSASRSSSTTNGIEIEMLNTMANYFNFSYKLINYNGIYGDPIDHNYINGTWTGIVAGLIANKIDLGIGGITHKYERQKVIKFLYPHWIDRLTYATTMPEHEQLYLDRFFHPFHSFVWIMLIIVFISFTIFNWLDCYLWIDKKRKNSFVWSMMGTLLRQPLSSSSWITNEQRQSKKCLFIIWLLSTIILTSAYSVQPNTTSSEFKIQNRENKKSNLTRSVQSSESRKWQIPTNTTSSEFKIQNREYNKSKLTRSVQNRENNKSQLTQPVQNLKIKIENITKFKIQNREYNKSKLTRSVQNRENNKSQLTQPVQNLKIKIENITKFKIQNREYNKSYLTRPVQNQENDKSNRSARILIDSYSSFGFDVFSVLNSELVVLVGFDVFSILNSELIVLVWICHFLDSELVVLVWTCWICHFLDSELVVLGWICYFLDSQLDVLGWICHFLDSELVVLGWICYFLDSQLDEFMEKRLIGNHQHGKHYNLTVMIKNHRESLRILMDESTKFSHHHYYQYNGKSRRRQLAILLSEERANLIRISLGDGSFYLPPNNPSTTLNQNIMSFAINSRLYDQYHNDFNQLYPSTTTTTTSTLSDRDRLDLYWFQDLTNNNDYYDNETLKTSFITIRMENMIVIFYVYFIHISIASLLLIMEIIFSGYSTFIKTITMRINLQQRKLRIGTNFNPPYSAVNLNHQIHNGFEDEMFVTLAKYFNFTFNLIDFNGHYGIVNDNGEWNGLIGGMINDSIDLAYGGIVMTPERYRMVDYLYPHWIDPLTFITNTVKSEQKMNKLLRPLSMPIWITLIMVFILFFLFNFVHDAIMSPIIRYHNNNNRNNREEHLVWIALREFFRQPYQWFNRLNLSKKITIICWTVAILVLTSTYSGCLLSELTIPDRNQIDNIWELFKMFRSGQIIMVGSAVSMDIFKTKFIENNNVITKNLNNNMIITKNRKEGLDFLFDKTNGKFNKRKRNHPQQIGMPMTKSSGDFLQFILGKDLLYLPPIKIDSTIISMLVAIPINRKTFNNHHHHFSYYHEEFNRVLAQFVGCGLTKRWSDKFWHNEQLNKAYQMEKSGLTSNNYYDDQSSTSIQKIQMQQNELTNDNNSNNAFANDI</sequence>
<evidence type="ECO:0000313" key="16">
    <source>
        <dbReference type="Proteomes" id="UP000790347"/>
    </source>
</evidence>
<dbReference type="Gene3D" id="1.10.287.70">
    <property type="match status" value="3"/>
</dbReference>
<accession>A0A922L7H0</accession>
<dbReference type="PANTHER" id="PTHR42643">
    <property type="entry name" value="IONOTROPIC RECEPTOR 20A-RELATED"/>
    <property type="match status" value="1"/>
</dbReference>
<gene>
    <name evidence="15" type="ORF">DERF_005772</name>
</gene>
<evidence type="ECO:0000256" key="2">
    <source>
        <dbReference type="ARBA" id="ARBA00022448"/>
    </source>
</evidence>
<evidence type="ECO:0000256" key="8">
    <source>
        <dbReference type="ARBA" id="ARBA00023170"/>
    </source>
</evidence>
<keyword evidence="10" id="KW-1071">Ligand-gated ion channel</keyword>
<feature type="transmembrane region" description="Helical" evidence="13">
    <location>
        <begin position="638"/>
        <end position="656"/>
    </location>
</feature>
<feature type="transmembrane region" description="Helical" evidence="13">
    <location>
        <begin position="1070"/>
        <end position="1088"/>
    </location>
</feature>
<organism evidence="15 16">
    <name type="scientific">Dermatophagoides farinae</name>
    <name type="common">American house dust mite</name>
    <dbReference type="NCBI Taxonomy" id="6954"/>
    <lineage>
        <taxon>Eukaryota</taxon>
        <taxon>Metazoa</taxon>
        <taxon>Ecdysozoa</taxon>
        <taxon>Arthropoda</taxon>
        <taxon>Chelicerata</taxon>
        <taxon>Arachnida</taxon>
        <taxon>Acari</taxon>
        <taxon>Acariformes</taxon>
        <taxon>Sarcoptiformes</taxon>
        <taxon>Astigmata</taxon>
        <taxon>Psoroptidia</taxon>
        <taxon>Analgoidea</taxon>
        <taxon>Pyroglyphidae</taxon>
        <taxon>Dermatophagoidinae</taxon>
        <taxon>Dermatophagoides</taxon>
    </lineage>
</organism>
<comment type="subcellular location">
    <subcellularLocation>
        <location evidence="1">Cell membrane</location>
        <topology evidence="1">Multi-pass membrane protein</topology>
    </subcellularLocation>
</comment>
<keyword evidence="3" id="KW-1003">Cell membrane</keyword>
<dbReference type="Proteomes" id="UP000790347">
    <property type="component" value="Unassembled WGS sequence"/>
</dbReference>
<evidence type="ECO:0000256" key="9">
    <source>
        <dbReference type="ARBA" id="ARBA00023180"/>
    </source>
</evidence>
<feature type="transmembrane region" description="Helical" evidence="13">
    <location>
        <begin position="195"/>
        <end position="218"/>
    </location>
</feature>
<dbReference type="Pfam" id="PF10613">
    <property type="entry name" value="Lig_chan-Glu_bd"/>
    <property type="match status" value="3"/>
</dbReference>
<keyword evidence="7 13" id="KW-0472">Membrane</keyword>
<dbReference type="InterPro" id="IPR019594">
    <property type="entry name" value="Glu/Gly-bd"/>
</dbReference>
<feature type="domain" description="Ionotropic glutamate receptor L-glutamate and glycine-binding" evidence="14">
    <location>
        <begin position="1575"/>
        <end position="1632"/>
    </location>
</feature>
<evidence type="ECO:0000256" key="6">
    <source>
        <dbReference type="ARBA" id="ARBA00023065"/>
    </source>
</evidence>
<dbReference type="GO" id="GO:0015276">
    <property type="term" value="F:ligand-gated monoatomic ion channel activity"/>
    <property type="evidence" value="ECO:0007669"/>
    <property type="project" value="InterPro"/>
</dbReference>
<evidence type="ECO:0000256" key="3">
    <source>
        <dbReference type="ARBA" id="ARBA00022475"/>
    </source>
</evidence>
<evidence type="ECO:0000256" key="13">
    <source>
        <dbReference type="SAM" id="Phobius"/>
    </source>
</evidence>
<evidence type="ECO:0000259" key="14">
    <source>
        <dbReference type="SMART" id="SM00918"/>
    </source>
</evidence>
<keyword evidence="11" id="KW-0407">Ion channel</keyword>
<keyword evidence="16" id="KW-1185">Reference proteome</keyword>
<dbReference type="PANTHER" id="PTHR42643:SF30">
    <property type="entry name" value="IONOTROPIC RECEPTOR 40A-RELATED"/>
    <property type="match status" value="1"/>
</dbReference>
<dbReference type="GO" id="GO:0005886">
    <property type="term" value="C:plasma membrane"/>
    <property type="evidence" value="ECO:0007669"/>
    <property type="project" value="UniProtKB-SubCell"/>
</dbReference>
<evidence type="ECO:0000256" key="5">
    <source>
        <dbReference type="ARBA" id="ARBA00022989"/>
    </source>
</evidence>
<feature type="transmembrane region" description="Helical" evidence="13">
    <location>
        <begin position="1753"/>
        <end position="1771"/>
    </location>
</feature>
<feature type="transmembrane region" description="Helical" evidence="13">
    <location>
        <begin position="1331"/>
        <end position="1353"/>
    </location>
</feature>
<evidence type="ECO:0000313" key="15">
    <source>
        <dbReference type="EMBL" id="KAH9522173.1"/>
    </source>
</evidence>
<feature type="region of interest" description="Disordered" evidence="12">
    <location>
        <begin position="1097"/>
        <end position="1120"/>
    </location>
</feature>
<feature type="transmembrane region" description="Helical" evidence="13">
    <location>
        <begin position="1298"/>
        <end position="1325"/>
    </location>
</feature>
<protein>
    <recommendedName>
        <fullName evidence="14">Ionotropic glutamate receptor L-glutamate and glycine-binding domain-containing protein</fullName>
    </recommendedName>
</protein>
<feature type="transmembrane region" description="Helical" evidence="13">
    <location>
        <begin position="423"/>
        <end position="442"/>
    </location>
</feature>
<dbReference type="SMART" id="SM00918">
    <property type="entry name" value="Lig_chan-Glu_bd"/>
    <property type="match status" value="3"/>
</dbReference>
<feature type="transmembrane region" description="Helical" evidence="13">
    <location>
        <begin position="772"/>
        <end position="789"/>
    </location>
</feature>
<feature type="transmembrane region" description="Helical" evidence="13">
    <location>
        <begin position="1523"/>
        <end position="1548"/>
    </location>
</feature>
<feature type="domain" description="Ionotropic glutamate receptor L-glutamate and glycine-binding" evidence="14">
    <location>
        <begin position="468"/>
        <end position="526"/>
    </location>
</feature>
<dbReference type="EMBL" id="ASGP02000002">
    <property type="protein sequence ID" value="KAH9522173.1"/>
    <property type="molecule type" value="Genomic_DNA"/>
</dbReference>
<keyword evidence="5 13" id="KW-1133">Transmembrane helix</keyword>
<dbReference type="SUPFAM" id="SSF53850">
    <property type="entry name" value="Periplasmic binding protein-like II"/>
    <property type="match status" value="4"/>
</dbReference>
<name>A0A922L7H0_DERFA</name>
<feature type="domain" description="Ionotropic glutamate receptor L-glutamate and glycine-binding" evidence="14">
    <location>
        <begin position="894"/>
        <end position="954"/>
    </location>
</feature>
<comment type="caution">
    <text evidence="15">The sequence shown here is derived from an EMBL/GenBank/DDBJ whole genome shotgun (WGS) entry which is preliminary data.</text>
</comment>
<keyword evidence="6" id="KW-0406">Ion transport</keyword>
<feature type="transmembrane region" description="Helical" evidence="13">
    <location>
        <begin position="584"/>
        <end position="607"/>
    </location>
</feature>
<keyword evidence="2" id="KW-0813">Transport</keyword>
<feature type="transmembrane region" description="Helical" evidence="13">
    <location>
        <begin position="1268"/>
        <end position="1291"/>
    </location>
</feature>
<keyword evidence="8" id="KW-0675">Receptor</keyword>
<feature type="compositionally biased region" description="Polar residues" evidence="12">
    <location>
        <begin position="1107"/>
        <end position="1116"/>
    </location>
</feature>
<feature type="transmembrane region" description="Helical" evidence="13">
    <location>
        <begin position="130"/>
        <end position="148"/>
    </location>
</feature>
<evidence type="ECO:0000256" key="12">
    <source>
        <dbReference type="SAM" id="MobiDB-lite"/>
    </source>
</evidence>
<reference evidence="15" key="2">
    <citation type="journal article" date="2022" name="Res Sq">
        <title>Comparative Genomics Reveals Insights into the Divergent Evolution of Astigmatic Mites and Household Pest Adaptations.</title>
        <authorList>
            <person name="Xiong Q."/>
            <person name="Wan A.T.-Y."/>
            <person name="Liu X.-Y."/>
            <person name="Fung C.S.-H."/>
            <person name="Xiao X."/>
            <person name="Malainual N."/>
            <person name="Hou J."/>
            <person name="Wang L."/>
            <person name="Wang M."/>
            <person name="Yang K."/>
            <person name="Cui Y."/>
            <person name="Leung E."/>
            <person name="Nong W."/>
            <person name="Shin S.-K."/>
            <person name="Au S."/>
            <person name="Jeong K.Y."/>
            <person name="Chew F.T."/>
            <person name="Hui J."/>
            <person name="Leung T.F."/>
            <person name="Tungtrongchitr A."/>
            <person name="Zhong N."/>
            <person name="Liu Z."/>
            <person name="Tsui S."/>
        </authorList>
    </citation>
    <scope>NUCLEOTIDE SEQUENCE</scope>
    <source>
        <strain evidence="15">Derf</strain>
        <tissue evidence="15">Whole organism</tissue>
    </source>
</reference>
<feature type="transmembrane region" description="Helical" evidence="13">
    <location>
        <begin position="1685"/>
        <end position="1704"/>
    </location>
</feature>
<evidence type="ECO:0000256" key="7">
    <source>
        <dbReference type="ARBA" id="ARBA00023136"/>
    </source>
</evidence>
<evidence type="ECO:0000256" key="10">
    <source>
        <dbReference type="ARBA" id="ARBA00023286"/>
    </source>
</evidence>
<keyword evidence="4 13" id="KW-0812">Transmembrane</keyword>
<evidence type="ECO:0000256" key="4">
    <source>
        <dbReference type="ARBA" id="ARBA00022692"/>
    </source>
</evidence>
<feature type="transmembrane region" description="Helical" evidence="13">
    <location>
        <begin position="1009"/>
        <end position="1033"/>
    </location>
</feature>
<dbReference type="Gene3D" id="3.40.190.10">
    <property type="entry name" value="Periplasmic binding protein-like II"/>
    <property type="match status" value="4"/>
</dbReference>
<reference evidence="15" key="1">
    <citation type="submission" date="2013-05" db="EMBL/GenBank/DDBJ databases">
        <authorList>
            <person name="Yim A.K.Y."/>
            <person name="Chan T.F."/>
            <person name="Ji K.M."/>
            <person name="Liu X.Y."/>
            <person name="Zhou J.W."/>
            <person name="Li R.Q."/>
            <person name="Yang K.Y."/>
            <person name="Li J."/>
            <person name="Li M."/>
            <person name="Law P.T.W."/>
            <person name="Wu Y.L."/>
            <person name="Cai Z.L."/>
            <person name="Qin H."/>
            <person name="Bao Y."/>
            <person name="Leung R.K.K."/>
            <person name="Ng P.K.S."/>
            <person name="Zou J."/>
            <person name="Zhong X.J."/>
            <person name="Ran P.X."/>
            <person name="Zhong N.S."/>
            <person name="Liu Z.G."/>
            <person name="Tsui S.K.W."/>
        </authorList>
    </citation>
    <scope>NUCLEOTIDE SEQUENCE</scope>
    <source>
        <strain evidence="15">Derf</strain>
        <tissue evidence="15">Whole organism</tissue>
    </source>
</reference>
<proteinExistence type="predicted"/>
<evidence type="ECO:0000256" key="11">
    <source>
        <dbReference type="ARBA" id="ARBA00023303"/>
    </source>
</evidence>
<dbReference type="InterPro" id="IPR052192">
    <property type="entry name" value="Insect_Ionotropic_Sensory_Rcpt"/>
</dbReference>
<evidence type="ECO:0000256" key="1">
    <source>
        <dbReference type="ARBA" id="ARBA00004651"/>
    </source>
</evidence>